<evidence type="ECO:0000256" key="1">
    <source>
        <dbReference type="ARBA" id="ARBA00023157"/>
    </source>
</evidence>
<feature type="non-terminal residue" evidence="2">
    <location>
        <position position="1"/>
    </location>
</feature>
<organism evidence="2 3">
    <name type="scientific">Pristionchus fissidentatus</name>
    <dbReference type="NCBI Taxonomy" id="1538716"/>
    <lineage>
        <taxon>Eukaryota</taxon>
        <taxon>Metazoa</taxon>
        <taxon>Ecdysozoa</taxon>
        <taxon>Nematoda</taxon>
        <taxon>Chromadorea</taxon>
        <taxon>Rhabditida</taxon>
        <taxon>Rhabditina</taxon>
        <taxon>Diplogasteromorpha</taxon>
        <taxon>Diplogasteroidea</taxon>
        <taxon>Neodiplogasteridae</taxon>
        <taxon>Pristionchus</taxon>
    </lineage>
</organism>
<evidence type="ECO:0000313" key="3">
    <source>
        <dbReference type="Proteomes" id="UP001432322"/>
    </source>
</evidence>
<dbReference type="Proteomes" id="UP001432322">
    <property type="component" value="Unassembled WGS sequence"/>
</dbReference>
<proteinExistence type="predicted"/>
<comment type="caution">
    <text evidence="2">The sequence shown here is derived from an EMBL/GenBank/DDBJ whole genome shotgun (WGS) entry which is preliminary data.</text>
</comment>
<dbReference type="PANTHER" id="PTHR22991:SF40">
    <property type="entry name" value="PROTEIN CBG13490"/>
    <property type="match status" value="1"/>
</dbReference>
<gene>
    <name evidence="2" type="ORF">PFISCL1PPCAC_25984</name>
</gene>
<dbReference type="EMBL" id="BTSY01000006">
    <property type="protein sequence ID" value="GMT34687.1"/>
    <property type="molecule type" value="Genomic_DNA"/>
</dbReference>
<protein>
    <recommendedName>
        <fullName evidence="4">C-type lectin</fullName>
    </recommendedName>
</protein>
<accession>A0AAV5WRN9</accession>
<sequence length="118" mass="13800">NTMFNEIALNLTGESNPWLILGMVCNSNTRRMEWMDGSKITYTYKNFDVSFDCVANKTKVDSEPGNHIWNSYASTYWNYWTVLCVAERYDCDEYDKMANSDDVAKPCFKIYPDALSWR</sequence>
<evidence type="ECO:0000313" key="2">
    <source>
        <dbReference type="EMBL" id="GMT34687.1"/>
    </source>
</evidence>
<reference evidence="2" key="1">
    <citation type="submission" date="2023-10" db="EMBL/GenBank/DDBJ databases">
        <title>Genome assembly of Pristionchus species.</title>
        <authorList>
            <person name="Yoshida K."/>
            <person name="Sommer R.J."/>
        </authorList>
    </citation>
    <scope>NUCLEOTIDE SEQUENCE</scope>
    <source>
        <strain evidence="2">RS5133</strain>
    </source>
</reference>
<feature type="non-terminal residue" evidence="2">
    <location>
        <position position="118"/>
    </location>
</feature>
<dbReference type="AlphaFoldDB" id="A0AAV5WRN9"/>
<evidence type="ECO:0008006" key="4">
    <source>
        <dbReference type="Google" id="ProtNLM"/>
    </source>
</evidence>
<dbReference type="InterPro" id="IPR050976">
    <property type="entry name" value="Snaclec"/>
</dbReference>
<keyword evidence="3" id="KW-1185">Reference proteome</keyword>
<keyword evidence="1" id="KW-1015">Disulfide bond</keyword>
<dbReference type="PANTHER" id="PTHR22991">
    <property type="entry name" value="PROTEIN CBG13490"/>
    <property type="match status" value="1"/>
</dbReference>
<name>A0AAV5WRN9_9BILA</name>